<dbReference type="InterPro" id="IPR057727">
    <property type="entry name" value="WCX_dom"/>
</dbReference>
<dbReference type="SUPFAM" id="SSF46785">
    <property type="entry name" value="Winged helix' DNA-binding domain"/>
    <property type="match status" value="1"/>
</dbReference>
<organism evidence="3 4">
    <name type="scientific">Caproicibacterium amylolyticum</name>
    <dbReference type="NCBI Taxonomy" id="2766537"/>
    <lineage>
        <taxon>Bacteria</taxon>
        <taxon>Bacillati</taxon>
        <taxon>Bacillota</taxon>
        <taxon>Clostridia</taxon>
        <taxon>Eubacteriales</taxon>
        <taxon>Oscillospiraceae</taxon>
        <taxon>Caproicibacterium</taxon>
    </lineage>
</organism>
<evidence type="ECO:0000313" key="4">
    <source>
        <dbReference type="Proteomes" id="UP000516046"/>
    </source>
</evidence>
<dbReference type="InterPro" id="IPR036390">
    <property type="entry name" value="WH_DNA-bd_sf"/>
</dbReference>
<reference evidence="3 4" key="1">
    <citation type="submission" date="2020-08" db="EMBL/GenBank/DDBJ databases">
        <authorList>
            <person name="Ren C."/>
            <person name="Gu Y."/>
            <person name="Xu Y."/>
        </authorList>
    </citation>
    <scope>NUCLEOTIDE SEQUENCE [LARGE SCALE GENOMIC DNA]</scope>
    <source>
        <strain evidence="3 4">LBM18003</strain>
    </source>
</reference>
<dbReference type="PANTHER" id="PTHR34580">
    <property type="match status" value="1"/>
</dbReference>
<evidence type="ECO:0000259" key="2">
    <source>
        <dbReference type="Pfam" id="PF25583"/>
    </source>
</evidence>
<dbReference type="InterPro" id="IPR026881">
    <property type="entry name" value="WYL_dom"/>
</dbReference>
<dbReference type="InterPro" id="IPR051534">
    <property type="entry name" value="CBASS_pafABC_assoc_protein"/>
</dbReference>
<proteinExistence type="predicted"/>
<dbReference type="Proteomes" id="UP000516046">
    <property type="component" value="Chromosome"/>
</dbReference>
<dbReference type="AlphaFoldDB" id="A0A7G9WIS1"/>
<evidence type="ECO:0000259" key="1">
    <source>
        <dbReference type="Pfam" id="PF13280"/>
    </source>
</evidence>
<dbReference type="Pfam" id="PF25583">
    <property type="entry name" value="WCX"/>
    <property type="match status" value="1"/>
</dbReference>
<dbReference type="KEGG" id="caml:H6X83_02735"/>
<dbReference type="PROSITE" id="PS52050">
    <property type="entry name" value="WYL"/>
    <property type="match status" value="1"/>
</dbReference>
<sequence length="331" mass="38118">MAKAEGQKRRILALYQILLEYSDDQHLVSMETILSKLKEAGVPTGRRSVYNDIAELNDGGISVELQRGTGGGYRLCSRPFGFETSDLKVLADAVASAKFLTEKKSRQLIQKIESMASRYEAEQLQRQIYVMGRVHSENAQSYYNVDSIHQAISVGRKISFQYFHYDHKKQKIYKYHGEPYVATPYALCWNNQFYYMVAWYDRCSELRNFRVDRIENILILEEPAHPAPPDFNSVNYTKQSFSMYGGQEEQVTLEFVEALVDSVLDRFGLGTKMYAADAPGWFRVVVNVQISPPFLAWLFQFGSQVRIISPVRVQDSLQKQAWAIIQENDRK</sequence>
<feature type="domain" description="WCX" evidence="2">
    <location>
        <begin position="249"/>
        <end position="321"/>
    </location>
</feature>
<dbReference type="PANTHER" id="PTHR34580:SF3">
    <property type="entry name" value="PROTEIN PAFB"/>
    <property type="match status" value="1"/>
</dbReference>
<dbReference type="RefSeq" id="WP_212507648.1">
    <property type="nucleotide sequence ID" value="NZ_CP060696.1"/>
</dbReference>
<evidence type="ECO:0000313" key="3">
    <source>
        <dbReference type="EMBL" id="QNO18583.1"/>
    </source>
</evidence>
<accession>A0A7G9WIS1</accession>
<protein>
    <submittedName>
        <fullName evidence="3">WYL domain-containing protein</fullName>
    </submittedName>
</protein>
<dbReference type="Pfam" id="PF13280">
    <property type="entry name" value="WYL"/>
    <property type="match status" value="1"/>
</dbReference>
<feature type="domain" description="WYL" evidence="1">
    <location>
        <begin position="145"/>
        <end position="217"/>
    </location>
</feature>
<gene>
    <name evidence="3" type="ORF">H6X83_02735</name>
</gene>
<name>A0A7G9WIS1_9FIRM</name>
<keyword evidence="4" id="KW-1185">Reference proteome</keyword>
<dbReference type="EMBL" id="CP060696">
    <property type="protein sequence ID" value="QNO18583.1"/>
    <property type="molecule type" value="Genomic_DNA"/>
</dbReference>